<gene>
    <name evidence="3" type="primary">LOC106478543</name>
</gene>
<feature type="signal peptide" evidence="1">
    <location>
        <begin position="1"/>
        <end position="22"/>
    </location>
</feature>
<keyword evidence="2" id="KW-1185">Reference proteome</keyword>
<dbReference type="Gene3D" id="1.20.90.10">
    <property type="entry name" value="Phospholipase A2 domain"/>
    <property type="match status" value="1"/>
</dbReference>
<dbReference type="RefSeq" id="XP_013794546.1">
    <property type="nucleotide sequence ID" value="XM_013939092.2"/>
</dbReference>
<sequence length="196" mass="21669">MVYLKKIGLKLLILFCVSCADAQIFSSFTGDGISSTIGNILRGFSVGVKEVTNGLRSIEEILDIVDTAVEEECIFSCPRGQQAIRNSYFSTYPNGCGSYGFQLKDKSLSLKDMELCCNDHDVCYGTCLADKDLCDLKFKKCLYNTCDRHKKFLQEGGLKGCKGAAKLFYLATVGLGCKAYLDSQKKACICIYRNEL</sequence>
<dbReference type="Proteomes" id="UP000694941">
    <property type="component" value="Unplaced"/>
</dbReference>
<dbReference type="InterPro" id="IPR036444">
    <property type="entry name" value="PLipase_A2_dom_sf"/>
</dbReference>
<name>A0ABM1C5H4_LIMPO</name>
<evidence type="ECO:0000313" key="3">
    <source>
        <dbReference type="RefSeq" id="XP_013794546.1"/>
    </source>
</evidence>
<dbReference type="PANTHER" id="PTHR12824:SF8">
    <property type="entry name" value="GXIVSPLA2, ISOFORM A"/>
    <property type="match status" value="1"/>
</dbReference>
<reference evidence="3" key="1">
    <citation type="submission" date="2025-08" db="UniProtKB">
        <authorList>
            <consortium name="RefSeq"/>
        </authorList>
    </citation>
    <scope>IDENTIFICATION</scope>
    <source>
        <tissue evidence="3">Muscle</tissue>
    </source>
</reference>
<dbReference type="SUPFAM" id="SSF48619">
    <property type="entry name" value="Phospholipase A2, PLA2"/>
    <property type="match status" value="1"/>
</dbReference>
<accession>A0ABM1C5H4</accession>
<organism evidence="2 3">
    <name type="scientific">Limulus polyphemus</name>
    <name type="common">Atlantic horseshoe crab</name>
    <dbReference type="NCBI Taxonomy" id="6850"/>
    <lineage>
        <taxon>Eukaryota</taxon>
        <taxon>Metazoa</taxon>
        <taxon>Ecdysozoa</taxon>
        <taxon>Arthropoda</taxon>
        <taxon>Chelicerata</taxon>
        <taxon>Merostomata</taxon>
        <taxon>Xiphosura</taxon>
        <taxon>Limulidae</taxon>
        <taxon>Limulus</taxon>
    </lineage>
</organism>
<proteinExistence type="predicted"/>
<dbReference type="GeneID" id="106478543"/>
<feature type="chain" id="PRO_5045040800" evidence="1">
    <location>
        <begin position="23"/>
        <end position="196"/>
    </location>
</feature>
<dbReference type="InterPro" id="IPR010711">
    <property type="entry name" value="PLA2G12"/>
</dbReference>
<dbReference type="Pfam" id="PF06951">
    <property type="entry name" value="PLA2G12"/>
    <property type="match status" value="1"/>
</dbReference>
<evidence type="ECO:0000256" key="1">
    <source>
        <dbReference type="SAM" id="SignalP"/>
    </source>
</evidence>
<evidence type="ECO:0000313" key="2">
    <source>
        <dbReference type="Proteomes" id="UP000694941"/>
    </source>
</evidence>
<keyword evidence="1" id="KW-0732">Signal</keyword>
<protein>
    <submittedName>
        <fullName evidence="3">Group XIIA secretory phospholipase A2-like</fullName>
    </submittedName>
</protein>
<dbReference type="PANTHER" id="PTHR12824">
    <property type="entry name" value="GROUP XII SECRETORY PHOSPHOLIPASE A2 FAMILY MEMBER"/>
    <property type="match status" value="1"/>
</dbReference>